<reference evidence="2 3" key="1">
    <citation type="submission" date="2020-05" db="EMBL/GenBank/DDBJ databases">
        <title>Thiomicrorhabdus sediminis sp.nov. and Thiomicrorhabdus xiamenensis sp.nov., novel sulfur-oxidizing bacteria isolated from coastal sediment.</title>
        <authorList>
            <person name="Liu X."/>
        </authorList>
    </citation>
    <scope>NUCLEOTIDE SEQUENCE [LARGE SCALE GENOMIC DNA]</scope>
    <source>
        <strain evidence="2 3">G2</strain>
    </source>
</reference>
<evidence type="ECO:0000256" key="1">
    <source>
        <dbReference type="SAM" id="SignalP"/>
    </source>
</evidence>
<proteinExistence type="predicted"/>
<keyword evidence="3" id="KW-1185">Reference proteome</keyword>
<dbReference type="KEGG" id="txa:HQN79_09700"/>
<dbReference type="RefSeq" id="WP_173285998.1">
    <property type="nucleotide sequence ID" value="NZ_CP054020.1"/>
</dbReference>
<protein>
    <recommendedName>
        <fullName evidence="4">Histidine kinase</fullName>
    </recommendedName>
</protein>
<accession>A0A7D4TBM8</accession>
<feature type="chain" id="PRO_5028843368" description="Histidine kinase" evidence="1">
    <location>
        <begin position="30"/>
        <end position="229"/>
    </location>
</feature>
<name>A0A7D4TBM8_9GAMM</name>
<dbReference type="EMBL" id="CP054020">
    <property type="protein sequence ID" value="QKI89826.1"/>
    <property type="molecule type" value="Genomic_DNA"/>
</dbReference>
<sequence>MKKLSIKPLMAAMAIAGAASFAAAPAAHAEASVTANLGGVTNYVFRGFDQTGGLSMQGGIDYQNDMGIYAGIWGSTMGADQNEYDLYIGWAGKISDFDFGVGYTAYSYSEEVGDSDFQAFEEVNLSVGVSMLSFNLDLGKDNTGPDELDYNHYAASLDLDPYVTGVSLTYGTTVYEDDDFEDGASYFDIAYGTTLDYGLDFTANLIFSGENAEDDTYFVVGLSKTFDLM</sequence>
<feature type="signal peptide" evidence="1">
    <location>
        <begin position="1"/>
        <end position="29"/>
    </location>
</feature>
<evidence type="ECO:0000313" key="2">
    <source>
        <dbReference type="EMBL" id="QKI89826.1"/>
    </source>
</evidence>
<keyword evidence="1" id="KW-0732">Signal</keyword>
<dbReference type="InterPro" id="IPR010239">
    <property type="entry name" value="CHP02001"/>
</dbReference>
<organism evidence="2 3">
    <name type="scientific">Thiomicrorhabdus xiamenensis</name>
    <dbReference type="NCBI Taxonomy" id="2739063"/>
    <lineage>
        <taxon>Bacteria</taxon>
        <taxon>Pseudomonadati</taxon>
        <taxon>Pseudomonadota</taxon>
        <taxon>Gammaproteobacteria</taxon>
        <taxon>Thiotrichales</taxon>
        <taxon>Piscirickettsiaceae</taxon>
        <taxon>Thiomicrorhabdus</taxon>
    </lineage>
</organism>
<evidence type="ECO:0000313" key="3">
    <source>
        <dbReference type="Proteomes" id="UP000504724"/>
    </source>
</evidence>
<dbReference type="Pfam" id="PF09694">
    <property type="entry name" value="Gcw_chp"/>
    <property type="match status" value="1"/>
</dbReference>
<evidence type="ECO:0008006" key="4">
    <source>
        <dbReference type="Google" id="ProtNLM"/>
    </source>
</evidence>
<dbReference type="NCBIfam" id="TIGR02001">
    <property type="entry name" value="gcw_chp"/>
    <property type="match status" value="1"/>
</dbReference>
<gene>
    <name evidence="2" type="ORF">HQN79_09700</name>
</gene>
<dbReference type="AlphaFoldDB" id="A0A7D4TBM8"/>
<dbReference type="Proteomes" id="UP000504724">
    <property type="component" value="Chromosome"/>
</dbReference>